<dbReference type="Proteomes" id="UP001152799">
    <property type="component" value="Chromosome 2"/>
</dbReference>
<dbReference type="CDD" id="cd15489">
    <property type="entry name" value="PHD_SF"/>
    <property type="match status" value="1"/>
</dbReference>
<organism evidence="1 2">
    <name type="scientific">Ceutorhynchus assimilis</name>
    <name type="common">cabbage seed weevil</name>
    <dbReference type="NCBI Taxonomy" id="467358"/>
    <lineage>
        <taxon>Eukaryota</taxon>
        <taxon>Metazoa</taxon>
        <taxon>Ecdysozoa</taxon>
        <taxon>Arthropoda</taxon>
        <taxon>Hexapoda</taxon>
        <taxon>Insecta</taxon>
        <taxon>Pterygota</taxon>
        <taxon>Neoptera</taxon>
        <taxon>Endopterygota</taxon>
        <taxon>Coleoptera</taxon>
        <taxon>Polyphaga</taxon>
        <taxon>Cucujiformia</taxon>
        <taxon>Curculionidae</taxon>
        <taxon>Ceutorhynchinae</taxon>
        <taxon>Ceutorhynchus</taxon>
    </lineage>
</organism>
<evidence type="ECO:0008006" key="3">
    <source>
        <dbReference type="Google" id="ProtNLM"/>
    </source>
</evidence>
<protein>
    <recommendedName>
        <fullName evidence="3">Phorbol-ester/DAG-type domain-containing protein</fullName>
    </recommendedName>
</protein>
<dbReference type="InterPro" id="IPR011011">
    <property type="entry name" value="Znf_FYVE_PHD"/>
</dbReference>
<gene>
    <name evidence="1" type="ORF">CEUTPL_LOCUS5167</name>
</gene>
<dbReference type="AlphaFoldDB" id="A0A9N9QN06"/>
<dbReference type="EMBL" id="OU892278">
    <property type="protein sequence ID" value="CAG9764528.1"/>
    <property type="molecule type" value="Genomic_DNA"/>
</dbReference>
<evidence type="ECO:0000313" key="1">
    <source>
        <dbReference type="EMBL" id="CAG9764528.1"/>
    </source>
</evidence>
<dbReference type="OrthoDB" id="6783845at2759"/>
<sequence>MAICQCCKNSFTKNQSTRTCSMCAATVHETCGQLADAGAGSPAQFKCLKCTSSTNAPKPLTTEHFQAIMAEFSSLKITVNACEGKITACDAKIETLNQHIASQAVSIANCLRQVVDDKAEVQKILTEIGLQNISPKLTFRFGKANTGPRPLKVIFSSSSDAMEVLKAKSRLTSPQYKSVTMKSDLTPRQVQHLSTLRKELQKRTDEDDIILISTEPTENNASEFCQASIQIVLQQLKLSETLTISREQMQSTIENKAQQKFVDIS</sequence>
<evidence type="ECO:0000313" key="2">
    <source>
        <dbReference type="Proteomes" id="UP001152799"/>
    </source>
</evidence>
<proteinExistence type="predicted"/>
<name>A0A9N9QN06_9CUCU</name>
<dbReference type="SUPFAM" id="SSF57903">
    <property type="entry name" value="FYVE/PHD zinc finger"/>
    <property type="match status" value="1"/>
</dbReference>
<keyword evidence="2" id="KW-1185">Reference proteome</keyword>
<accession>A0A9N9QN06</accession>
<reference evidence="1" key="1">
    <citation type="submission" date="2022-01" db="EMBL/GenBank/DDBJ databases">
        <authorList>
            <person name="King R."/>
        </authorList>
    </citation>
    <scope>NUCLEOTIDE SEQUENCE</scope>
</reference>